<feature type="region of interest" description="Disordered" evidence="1">
    <location>
        <begin position="89"/>
        <end position="112"/>
    </location>
</feature>
<organism evidence="2 3">
    <name type="scientific">Grifola frondosa</name>
    <name type="common">Maitake</name>
    <name type="synonym">Polyporus frondosus</name>
    <dbReference type="NCBI Taxonomy" id="5627"/>
    <lineage>
        <taxon>Eukaryota</taxon>
        <taxon>Fungi</taxon>
        <taxon>Dikarya</taxon>
        <taxon>Basidiomycota</taxon>
        <taxon>Agaricomycotina</taxon>
        <taxon>Agaricomycetes</taxon>
        <taxon>Polyporales</taxon>
        <taxon>Grifolaceae</taxon>
        <taxon>Grifola</taxon>
    </lineage>
</organism>
<gene>
    <name evidence="2" type="ORF">A0H81_02992</name>
</gene>
<evidence type="ECO:0000313" key="2">
    <source>
        <dbReference type="EMBL" id="OBZ76472.1"/>
    </source>
</evidence>
<dbReference type="AlphaFoldDB" id="A0A1C7MI08"/>
<dbReference type="Proteomes" id="UP000092993">
    <property type="component" value="Unassembled WGS sequence"/>
</dbReference>
<keyword evidence="3" id="KW-1185">Reference proteome</keyword>
<reference evidence="2 3" key="1">
    <citation type="submission" date="2016-03" db="EMBL/GenBank/DDBJ databases">
        <title>Whole genome sequencing of Grifola frondosa 9006-11.</title>
        <authorList>
            <person name="Min B."/>
            <person name="Park H."/>
            <person name="Kim J.-G."/>
            <person name="Cho H."/>
            <person name="Oh Y.-L."/>
            <person name="Kong W.-S."/>
            <person name="Choi I.-G."/>
        </authorList>
    </citation>
    <scope>NUCLEOTIDE SEQUENCE [LARGE SCALE GENOMIC DNA]</scope>
    <source>
        <strain evidence="2 3">9006-11</strain>
    </source>
</reference>
<feature type="region of interest" description="Disordered" evidence="1">
    <location>
        <begin position="1"/>
        <end position="27"/>
    </location>
</feature>
<protein>
    <submittedName>
        <fullName evidence="2">Uncharacterized protein</fullName>
    </submittedName>
</protein>
<feature type="compositionally biased region" description="Acidic residues" evidence="1">
    <location>
        <begin position="7"/>
        <end position="16"/>
    </location>
</feature>
<evidence type="ECO:0000256" key="1">
    <source>
        <dbReference type="SAM" id="MobiDB-lite"/>
    </source>
</evidence>
<comment type="caution">
    <text evidence="2">The sequence shown here is derived from an EMBL/GenBank/DDBJ whole genome shotgun (WGS) entry which is preliminary data.</text>
</comment>
<dbReference type="EMBL" id="LUGG01000003">
    <property type="protein sequence ID" value="OBZ76472.1"/>
    <property type="molecule type" value="Genomic_DNA"/>
</dbReference>
<evidence type="ECO:0000313" key="3">
    <source>
        <dbReference type="Proteomes" id="UP000092993"/>
    </source>
</evidence>
<sequence>MYSTGAEEMEGNGEDTGEGRGTSSASATVMPTHVAWRQEWRDRNDTWRSACTVQWKKKRRETDNIRGRNEQNIVGIDDDDDDACPAVAGSGGIGPSRGGVHVQRGGKRNGGKRIAYGGGTGRMSMASATTTTTHVAWWQGVAG</sequence>
<accession>A0A1C7MI08</accession>
<name>A0A1C7MI08_GRIFR</name>
<proteinExistence type="predicted"/>